<dbReference type="AlphaFoldDB" id="A0A9Q1EN61"/>
<comment type="caution">
    <text evidence="1">The sequence shown here is derived from an EMBL/GenBank/DDBJ whole genome shotgun (WGS) entry which is preliminary data.</text>
</comment>
<evidence type="ECO:0000313" key="2">
    <source>
        <dbReference type="Proteomes" id="UP001152622"/>
    </source>
</evidence>
<proteinExistence type="predicted"/>
<name>A0A9Q1EN61_SYNKA</name>
<evidence type="ECO:0000313" key="1">
    <source>
        <dbReference type="EMBL" id="KAJ8341844.1"/>
    </source>
</evidence>
<organism evidence="1 2">
    <name type="scientific">Synaphobranchus kaupii</name>
    <name type="common">Kaup's arrowtooth eel</name>
    <dbReference type="NCBI Taxonomy" id="118154"/>
    <lineage>
        <taxon>Eukaryota</taxon>
        <taxon>Metazoa</taxon>
        <taxon>Chordata</taxon>
        <taxon>Craniata</taxon>
        <taxon>Vertebrata</taxon>
        <taxon>Euteleostomi</taxon>
        <taxon>Actinopterygii</taxon>
        <taxon>Neopterygii</taxon>
        <taxon>Teleostei</taxon>
        <taxon>Anguilliformes</taxon>
        <taxon>Synaphobranchidae</taxon>
        <taxon>Synaphobranchus</taxon>
    </lineage>
</organism>
<keyword evidence="2" id="KW-1185">Reference proteome</keyword>
<accession>A0A9Q1EN61</accession>
<protein>
    <submittedName>
        <fullName evidence="1">Uncharacterized protein</fullName>
    </submittedName>
</protein>
<dbReference type="EMBL" id="JAINUF010000015">
    <property type="protein sequence ID" value="KAJ8341844.1"/>
    <property type="molecule type" value="Genomic_DNA"/>
</dbReference>
<reference evidence="1" key="1">
    <citation type="journal article" date="2023" name="Science">
        <title>Genome structures resolve the early diversification of teleost fishes.</title>
        <authorList>
            <person name="Parey E."/>
            <person name="Louis A."/>
            <person name="Montfort J."/>
            <person name="Bouchez O."/>
            <person name="Roques C."/>
            <person name="Iampietro C."/>
            <person name="Lluch J."/>
            <person name="Castinel A."/>
            <person name="Donnadieu C."/>
            <person name="Desvignes T."/>
            <person name="Floi Bucao C."/>
            <person name="Jouanno E."/>
            <person name="Wen M."/>
            <person name="Mejri S."/>
            <person name="Dirks R."/>
            <person name="Jansen H."/>
            <person name="Henkel C."/>
            <person name="Chen W.J."/>
            <person name="Zahm M."/>
            <person name="Cabau C."/>
            <person name="Klopp C."/>
            <person name="Thompson A.W."/>
            <person name="Robinson-Rechavi M."/>
            <person name="Braasch I."/>
            <person name="Lecointre G."/>
            <person name="Bobe J."/>
            <person name="Postlethwait J.H."/>
            <person name="Berthelot C."/>
            <person name="Roest Crollius H."/>
            <person name="Guiguen Y."/>
        </authorList>
    </citation>
    <scope>NUCLEOTIDE SEQUENCE</scope>
    <source>
        <strain evidence="1">WJC10195</strain>
    </source>
</reference>
<dbReference type="Proteomes" id="UP001152622">
    <property type="component" value="Chromosome 15"/>
</dbReference>
<gene>
    <name evidence="1" type="ORF">SKAU_G00341350</name>
</gene>
<sequence length="72" mass="8059">MMKKTKAGPLILLKLLERSEAGWQRQKMSATHPQHVTATTTEPLLMQHCVCSSPLTNNSSSVNMPPWRLLCV</sequence>